<gene>
    <name evidence="1" type="ORF">GXN74_10430</name>
</gene>
<dbReference type="SUPFAM" id="SSF89095">
    <property type="entry name" value="GatB/YqeY motif"/>
    <property type="match status" value="1"/>
</dbReference>
<dbReference type="InterPro" id="IPR023168">
    <property type="entry name" value="GatB_Yqey_C_2"/>
</dbReference>
<dbReference type="Gene3D" id="1.10.10.410">
    <property type="match status" value="1"/>
</dbReference>
<dbReference type="InterPro" id="IPR003789">
    <property type="entry name" value="Asn/Gln_tRNA_amidoTrase-B-like"/>
</dbReference>
<dbReference type="Proteomes" id="UP000461585">
    <property type="component" value="Unassembled WGS sequence"/>
</dbReference>
<protein>
    <submittedName>
        <fullName evidence="1">GatB/YqeY domain-containing protein</fullName>
    </submittedName>
</protein>
<keyword evidence="2" id="KW-1185">Reference proteome</keyword>
<dbReference type="InterPro" id="IPR019004">
    <property type="entry name" value="YqeY/Aim41"/>
</dbReference>
<dbReference type="Pfam" id="PF09424">
    <property type="entry name" value="YqeY"/>
    <property type="match status" value="1"/>
</dbReference>
<dbReference type="AlphaFoldDB" id="A0A7X5HX82"/>
<evidence type="ECO:0000313" key="2">
    <source>
        <dbReference type="Proteomes" id="UP000461585"/>
    </source>
</evidence>
<proteinExistence type="predicted"/>
<dbReference type="Gene3D" id="1.10.1510.10">
    <property type="entry name" value="Uncharacterised protein YqeY/AIM41 PF09424, N-terminal domain"/>
    <property type="match status" value="1"/>
</dbReference>
<dbReference type="InterPro" id="IPR042184">
    <property type="entry name" value="YqeY/Aim41_N"/>
</dbReference>
<dbReference type="PANTHER" id="PTHR28055">
    <property type="entry name" value="ALTERED INHERITANCE OF MITOCHONDRIA PROTEIN 41, MITOCHONDRIAL"/>
    <property type="match status" value="1"/>
</dbReference>
<dbReference type="PANTHER" id="PTHR28055:SF1">
    <property type="entry name" value="ALTERED INHERITANCE OF MITOCHONDRIA PROTEIN 41, MITOCHONDRIAL"/>
    <property type="match status" value="1"/>
</dbReference>
<dbReference type="GO" id="GO:0016884">
    <property type="term" value="F:carbon-nitrogen ligase activity, with glutamine as amido-N-donor"/>
    <property type="evidence" value="ECO:0007669"/>
    <property type="project" value="InterPro"/>
</dbReference>
<accession>A0A7X5HX82</accession>
<comment type="caution">
    <text evidence="1">The sequence shown here is derived from an EMBL/GenBank/DDBJ whole genome shotgun (WGS) entry which is preliminary data.</text>
</comment>
<organism evidence="1 2">
    <name type="scientific">Anaerotalea alkaliphila</name>
    <dbReference type="NCBI Taxonomy" id="2662126"/>
    <lineage>
        <taxon>Bacteria</taxon>
        <taxon>Bacillati</taxon>
        <taxon>Bacillota</taxon>
        <taxon>Clostridia</taxon>
        <taxon>Eubacteriales</taxon>
        <taxon>Anaerotalea</taxon>
    </lineage>
</organism>
<sequence length="147" mass="16421">MLLKEKLFHDLKEAMKTKETLKKNTIQSVRTAVLQFEKDNQVELADDEVLGIIAGQVKKRKAALPDFEKSGRQELVEELNQEIAILEQYLPEQLSEEALVGLIQSVIDEVGATSMKDMGKVMSALTSKLQGRADNRIASQLVKKLLA</sequence>
<reference evidence="1 2" key="1">
    <citation type="submission" date="2020-01" db="EMBL/GenBank/DDBJ databases">
        <title>Anaeroalcalibacter tamaniensis gen. nov., sp. nov., moderately halophilic strictly anaerobic fermenter bacterium from mud volcano of Taman peninsula.</title>
        <authorList>
            <person name="Frolova A."/>
            <person name="Merkel A.Y."/>
            <person name="Slobodkin A.I."/>
        </authorList>
    </citation>
    <scope>NUCLEOTIDE SEQUENCE [LARGE SCALE GENOMIC DNA]</scope>
    <source>
        <strain evidence="1 2">F-3ap</strain>
    </source>
</reference>
<evidence type="ECO:0000313" key="1">
    <source>
        <dbReference type="EMBL" id="NDL68156.1"/>
    </source>
</evidence>
<name>A0A7X5HX82_9FIRM</name>
<dbReference type="RefSeq" id="WP_162370880.1">
    <property type="nucleotide sequence ID" value="NZ_JAAEEH010000029.1"/>
</dbReference>
<dbReference type="EMBL" id="JAAEEH010000029">
    <property type="protein sequence ID" value="NDL68156.1"/>
    <property type="molecule type" value="Genomic_DNA"/>
</dbReference>